<organism evidence="1 2">
    <name type="scientific">Streptomyces cremeus</name>
    <dbReference type="NCBI Taxonomy" id="66881"/>
    <lineage>
        <taxon>Bacteria</taxon>
        <taxon>Bacillati</taxon>
        <taxon>Actinomycetota</taxon>
        <taxon>Actinomycetes</taxon>
        <taxon>Kitasatosporales</taxon>
        <taxon>Streptomycetaceae</taxon>
        <taxon>Streptomyces</taxon>
    </lineage>
</organism>
<accession>A0ABV5PIN6</accession>
<dbReference type="RefSeq" id="WP_345219745.1">
    <property type="nucleotide sequence ID" value="NZ_BAAAXE010000002.1"/>
</dbReference>
<protein>
    <submittedName>
        <fullName evidence="1">Uncharacterized protein</fullName>
    </submittedName>
</protein>
<name>A0ABV5PIN6_STRCM</name>
<keyword evidence="2" id="KW-1185">Reference proteome</keyword>
<sequence>MPAEALSCYTTNLKEHLRLTHPAAERKLATGFTLSVRRDGLDGLMAFSHHDRVAPDFGYRGARRWEDALSALRGEFARQGDVLAVANCRNLPWSPSHLVRDVPHWLRLAARDGDRWLVVDDFDALLPEGHQSPHRGWVEEAALRELLAPLPGLETALHQRDVYALGGGPAWVPDPGNHRWLEHGAGRFDPRPGDWVRGTAASLALLRDLLPSDPQAQVRYAEDLWAAARHHQYLHRAEPATAAAWGELSRSLRYAAQSAARGRPRASLVRTAFERILTATGGGEAPALRPTAAPAGAAR</sequence>
<comment type="caution">
    <text evidence="1">The sequence shown here is derived from an EMBL/GenBank/DDBJ whole genome shotgun (WGS) entry which is preliminary data.</text>
</comment>
<dbReference type="Proteomes" id="UP001589718">
    <property type="component" value="Unassembled WGS sequence"/>
</dbReference>
<evidence type="ECO:0000313" key="2">
    <source>
        <dbReference type="Proteomes" id="UP001589718"/>
    </source>
</evidence>
<dbReference type="EMBL" id="JBHMCR010000016">
    <property type="protein sequence ID" value="MFB9523080.1"/>
    <property type="molecule type" value="Genomic_DNA"/>
</dbReference>
<evidence type="ECO:0000313" key="1">
    <source>
        <dbReference type="EMBL" id="MFB9523080.1"/>
    </source>
</evidence>
<proteinExistence type="predicted"/>
<gene>
    <name evidence="1" type="ORF">ACFFTU_24340</name>
</gene>
<reference evidence="1 2" key="1">
    <citation type="submission" date="2024-09" db="EMBL/GenBank/DDBJ databases">
        <authorList>
            <person name="Sun Q."/>
            <person name="Mori K."/>
        </authorList>
    </citation>
    <scope>NUCLEOTIDE SEQUENCE [LARGE SCALE GENOMIC DNA]</scope>
    <source>
        <strain evidence="1 2">JCM 4362</strain>
    </source>
</reference>